<dbReference type="AlphaFoldDB" id="Q16DA6"/>
<protein>
    <recommendedName>
        <fullName evidence="3">HPt domain-containing protein</fullName>
    </recommendedName>
</protein>
<evidence type="ECO:0000313" key="2">
    <source>
        <dbReference type="Proteomes" id="UP000007029"/>
    </source>
</evidence>
<dbReference type="eggNOG" id="ENOG5032T89">
    <property type="taxonomic scope" value="Bacteria"/>
</dbReference>
<gene>
    <name evidence="1" type="ordered locus">RD1_0313</name>
</gene>
<reference evidence="1 2" key="1">
    <citation type="journal article" date="2007" name="J. Bacteriol.">
        <title>The complete genome sequence of Roseobacter denitrificans reveals a mixotrophic rather than photosynthetic metabolism.</title>
        <authorList>
            <person name="Swingley W.D."/>
            <person name="Sadekar S."/>
            <person name="Mastrian S.D."/>
            <person name="Matthies H.J."/>
            <person name="Hao J."/>
            <person name="Ramos H."/>
            <person name="Acharya C.R."/>
            <person name="Conrad A.L."/>
            <person name="Taylor H.L."/>
            <person name="Dejesa L.C."/>
            <person name="Shah M.K."/>
            <person name="O'huallachain M.E."/>
            <person name="Lince M.T."/>
            <person name="Blankenship R.E."/>
            <person name="Beatty J.T."/>
            <person name="Touchman J.W."/>
        </authorList>
    </citation>
    <scope>NUCLEOTIDE SEQUENCE [LARGE SCALE GENOMIC DNA]</scope>
    <source>
        <strain evidence="2">ATCC 33942 / OCh 114</strain>
    </source>
</reference>
<name>Q16DA6_ROSDO</name>
<dbReference type="EMBL" id="CP000362">
    <property type="protein sequence ID" value="ABG30037.1"/>
    <property type="molecule type" value="Genomic_DNA"/>
</dbReference>
<dbReference type="KEGG" id="rde:RD1_0313"/>
<sequence>MRVRKMNHVLEIRLNETVHVCQDRLSALYAQLGEAGAEDVVCRAMEELALRLSHCSRLHAAGEADELRKCARSLIAISEQIGMLVLARVAADVIEALDGNDGPAVAATLSRLLRIGEQSLSAIWDLQDITI</sequence>
<keyword evidence="2" id="KW-1185">Reference proteome</keyword>
<organism evidence="1 2">
    <name type="scientific">Roseobacter denitrificans (strain ATCC 33942 / OCh 114)</name>
    <name type="common">Erythrobacter sp. (strain OCh 114)</name>
    <name type="synonym">Roseobacter denitrificans</name>
    <dbReference type="NCBI Taxonomy" id="375451"/>
    <lineage>
        <taxon>Bacteria</taxon>
        <taxon>Pseudomonadati</taxon>
        <taxon>Pseudomonadota</taxon>
        <taxon>Alphaproteobacteria</taxon>
        <taxon>Rhodobacterales</taxon>
        <taxon>Roseobacteraceae</taxon>
        <taxon>Roseobacter</taxon>
    </lineage>
</organism>
<proteinExistence type="predicted"/>
<dbReference type="HOGENOM" id="CLU_143521_0_0_5"/>
<dbReference type="Proteomes" id="UP000007029">
    <property type="component" value="Chromosome"/>
</dbReference>
<evidence type="ECO:0008006" key="3">
    <source>
        <dbReference type="Google" id="ProtNLM"/>
    </source>
</evidence>
<accession>Q16DA6</accession>
<evidence type="ECO:0000313" key="1">
    <source>
        <dbReference type="EMBL" id="ABG30037.1"/>
    </source>
</evidence>
<dbReference type="STRING" id="375451.RD1_0313"/>